<keyword evidence="1" id="KW-0472">Membrane</keyword>
<sequence>MSSRWLPFVVLRFCFQSIIVFCVMVGGGLCFCSRRFGLEGLSSYEFLKITVVPL</sequence>
<keyword evidence="1" id="KW-0812">Transmembrane</keyword>
<reference evidence="2" key="1">
    <citation type="journal article" date="2017" name="Nature">
        <title>The sunflower genome provides insights into oil metabolism, flowering and Asterid evolution.</title>
        <authorList>
            <person name="Badouin H."/>
            <person name="Gouzy J."/>
            <person name="Grassa C.J."/>
            <person name="Murat F."/>
            <person name="Staton S.E."/>
            <person name="Cottret L."/>
            <person name="Lelandais-Briere C."/>
            <person name="Owens G.L."/>
            <person name="Carrere S."/>
            <person name="Mayjonade B."/>
            <person name="Legrand L."/>
            <person name="Gill N."/>
            <person name="Kane N.C."/>
            <person name="Bowers J.E."/>
            <person name="Hubner S."/>
            <person name="Bellec A."/>
            <person name="Berard A."/>
            <person name="Berges H."/>
            <person name="Blanchet N."/>
            <person name="Boniface M.C."/>
            <person name="Brunel D."/>
            <person name="Catrice O."/>
            <person name="Chaidir N."/>
            <person name="Claudel C."/>
            <person name="Donnadieu C."/>
            <person name="Faraut T."/>
            <person name="Fievet G."/>
            <person name="Helmstetter N."/>
            <person name="King M."/>
            <person name="Knapp S.J."/>
            <person name="Lai Z."/>
            <person name="Le Paslier M.C."/>
            <person name="Lippi Y."/>
            <person name="Lorenzon L."/>
            <person name="Mandel J.R."/>
            <person name="Marage G."/>
            <person name="Marchand G."/>
            <person name="Marquand E."/>
            <person name="Bret-Mestries E."/>
            <person name="Morien E."/>
            <person name="Nambeesan S."/>
            <person name="Nguyen T."/>
            <person name="Pegot-Espagnet P."/>
            <person name="Pouilly N."/>
            <person name="Raftis F."/>
            <person name="Sallet E."/>
            <person name="Schiex T."/>
            <person name="Thomas J."/>
            <person name="Vandecasteele C."/>
            <person name="Vares D."/>
            <person name="Vear F."/>
            <person name="Vautrin S."/>
            <person name="Crespi M."/>
            <person name="Mangin B."/>
            <person name="Burke J.M."/>
            <person name="Salse J."/>
            <person name="Munos S."/>
            <person name="Vincourt P."/>
            <person name="Rieseberg L.H."/>
            <person name="Langlade N.B."/>
        </authorList>
    </citation>
    <scope>NUCLEOTIDE SEQUENCE</scope>
    <source>
        <tissue evidence="2">Leaves</tissue>
    </source>
</reference>
<accession>A0A9K3DEH5</accession>
<keyword evidence="3" id="KW-1185">Reference proteome</keyword>
<dbReference type="EMBL" id="MNCJ02000332">
    <property type="protein sequence ID" value="KAF5754012.1"/>
    <property type="molecule type" value="Genomic_DNA"/>
</dbReference>
<gene>
    <name evidence="2" type="ORF">HanXRQr2_Chr17g0786481</name>
</gene>
<dbReference type="Gramene" id="mRNA:HanXRQr2_Chr17g0786481">
    <property type="protein sequence ID" value="CDS:HanXRQr2_Chr17g0786481.1"/>
    <property type="gene ID" value="HanXRQr2_Chr17g0786481"/>
</dbReference>
<dbReference type="AlphaFoldDB" id="A0A9K3DEH5"/>
<feature type="transmembrane region" description="Helical" evidence="1">
    <location>
        <begin position="6"/>
        <end position="32"/>
    </location>
</feature>
<evidence type="ECO:0000313" key="2">
    <source>
        <dbReference type="EMBL" id="KAF5754012.1"/>
    </source>
</evidence>
<organism evidence="2 3">
    <name type="scientific">Helianthus annuus</name>
    <name type="common">Common sunflower</name>
    <dbReference type="NCBI Taxonomy" id="4232"/>
    <lineage>
        <taxon>Eukaryota</taxon>
        <taxon>Viridiplantae</taxon>
        <taxon>Streptophyta</taxon>
        <taxon>Embryophyta</taxon>
        <taxon>Tracheophyta</taxon>
        <taxon>Spermatophyta</taxon>
        <taxon>Magnoliopsida</taxon>
        <taxon>eudicotyledons</taxon>
        <taxon>Gunneridae</taxon>
        <taxon>Pentapetalae</taxon>
        <taxon>asterids</taxon>
        <taxon>campanulids</taxon>
        <taxon>Asterales</taxon>
        <taxon>Asteraceae</taxon>
        <taxon>Asteroideae</taxon>
        <taxon>Heliantheae alliance</taxon>
        <taxon>Heliantheae</taxon>
        <taxon>Helianthus</taxon>
    </lineage>
</organism>
<name>A0A9K3DEH5_HELAN</name>
<dbReference type="Proteomes" id="UP000215914">
    <property type="component" value="Unassembled WGS sequence"/>
</dbReference>
<keyword evidence="1" id="KW-1133">Transmembrane helix</keyword>
<evidence type="ECO:0000256" key="1">
    <source>
        <dbReference type="SAM" id="Phobius"/>
    </source>
</evidence>
<evidence type="ECO:0000313" key="3">
    <source>
        <dbReference type="Proteomes" id="UP000215914"/>
    </source>
</evidence>
<comment type="caution">
    <text evidence="2">The sequence shown here is derived from an EMBL/GenBank/DDBJ whole genome shotgun (WGS) entry which is preliminary data.</text>
</comment>
<reference evidence="2" key="2">
    <citation type="submission" date="2020-06" db="EMBL/GenBank/DDBJ databases">
        <title>Helianthus annuus Genome sequencing and assembly Release 2.</title>
        <authorList>
            <person name="Gouzy J."/>
            <person name="Langlade N."/>
            <person name="Munos S."/>
        </authorList>
    </citation>
    <scope>NUCLEOTIDE SEQUENCE</scope>
    <source>
        <tissue evidence="2">Leaves</tissue>
    </source>
</reference>
<protein>
    <submittedName>
        <fullName evidence="2">Uncharacterized protein</fullName>
    </submittedName>
</protein>
<proteinExistence type="predicted"/>